<dbReference type="GO" id="GO:0005737">
    <property type="term" value="C:cytoplasm"/>
    <property type="evidence" value="ECO:0007669"/>
    <property type="project" value="TreeGrafter"/>
</dbReference>
<dbReference type="GeneID" id="63771579"/>
<name>A0A1Y2EAW7_9PEZI</name>
<dbReference type="Gene3D" id="3.50.50.100">
    <property type="match status" value="1"/>
</dbReference>
<gene>
    <name evidence="2" type="ORF">BCR38DRAFT_335089</name>
</gene>
<protein>
    <recommendedName>
        <fullName evidence="1">FAD/NAD(P)-binding domain-containing protein</fullName>
    </recommendedName>
</protein>
<dbReference type="Pfam" id="PF07992">
    <property type="entry name" value="Pyr_redox_2"/>
    <property type="match status" value="1"/>
</dbReference>
<reference evidence="2 3" key="1">
    <citation type="submission" date="2016-07" db="EMBL/GenBank/DDBJ databases">
        <title>Pervasive Adenine N6-methylation of Active Genes in Fungi.</title>
        <authorList>
            <consortium name="DOE Joint Genome Institute"/>
            <person name="Mondo S.J."/>
            <person name="Dannebaum R.O."/>
            <person name="Kuo R.C."/>
            <person name="Labutti K."/>
            <person name="Haridas S."/>
            <person name="Kuo A."/>
            <person name="Salamov A."/>
            <person name="Ahrendt S.R."/>
            <person name="Lipzen A."/>
            <person name="Sullivan W."/>
            <person name="Andreopoulos W.B."/>
            <person name="Clum A."/>
            <person name="Lindquist E."/>
            <person name="Daum C."/>
            <person name="Ramamoorthy G.K."/>
            <person name="Gryganskyi A."/>
            <person name="Culley D."/>
            <person name="Magnuson J.K."/>
            <person name="James T.Y."/>
            <person name="O'Malley M.A."/>
            <person name="Stajich J.E."/>
            <person name="Spatafora J.W."/>
            <person name="Visel A."/>
            <person name="Grigoriev I.V."/>
        </authorList>
    </citation>
    <scope>NUCLEOTIDE SEQUENCE [LARGE SCALE GENOMIC DNA]</scope>
    <source>
        <strain evidence="2 3">CBS 129021</strain>
    </source>
</reference>
<dbReference type="PRINTS" id="PR00411">
    <property type="entry name" value="PNDRDTASEI"/>
</dbReference>
<dbReference type="GO" id="GO:0050660">
    <property type="term" value="F:flavin adenine dinucleotide binding"/>
    <property type="evidence" value="ECO:0007669"/>
    <property type="project" value="TreeGrafter"/>
</dbReference>
<accession>A0A1Y2EAW7</accession>
<dbReference type="PRINTS" id="PR00368">
    <property type="entry name" value="FADPNR"/>
</dbReference>
<dbReference type="SUPFAM" id="SSF51905">
    <property type="entry name" value="FAD/NAD(P)-binding domain"/>
    <property type="match status" value="1"/>
</dbReference>
<evidence type="ECO:0000313" key="3">
    <source>
        <dbReference type="Proteomes" id="UP000193689"/>
    </source>
</evidence>
<dbReference type="AlphaFoldDB" id="A0A1Y2EAW7"/>
<dbReference type="InterPro" id="IPR036188">
    <property type="entry name" value="FAD/NAD-bd_sf"/>
</dbReference>
<dbReference type="STRING" id="1141098.A0A1Y2EAW7"/>
<evidence type="ECO:0000259" key="1">
    <source>
        <dbReference type="Pfam" id="PF07992"/>
    </source>
</evidence>
<feature type="domain" description="FAD/NAD(P)-binding" evidence="1">
    <location>
        <begin position="11"/>
        <end position="324"/>
    </location>
</feature>
<dbReference type="InParanoid" id="A0A1Y2EAW7"/>
<dbReference type="PANTHER" id="PTHR43735">
    <property type="entry name" value="APOPTOSIS-INDUCING FACTOR 1"/>
    <property type="match status" value="1"/>
</dbReference>
<proteinExistence type="predicted"/>
<evidence type="ECO:0000313" key="2">
    <source>
        <dbReference type="EMBL" id="ORY68444.1"/>
    </source>
</evidence>
<dbReference type="RefSeq" id="XP_040718731.1">
    <property type="nucleotide sequence ID" value="XM_040855367.1"/>
</dbReference>
<dbReference type="Proteomes" id="UP000193689">
    <property type="component" value="Unassembled WGS sequence"/>
</dbReference>
<organism evidence="2 3">
    <name type="scientific">Pseudomassariella vexata</name>
    <dbReference type="NCBI Taxonomy" id="1141098"/>
    <lineage>
        <taxon>Eukaryota</taxon>
        <taxon>Fungi</taxon>
        <taxon>Dikarya</taxon>
        <taxon>Ascomycota</taxon>
        <taxon>Pezizomycotina</taxon>
        <taxon>Sordariomycetes</taxon>
        <taxon>Xylariomycetidae</taxon>
        <taxon>Amphisphaeriales</taxon>
        <taxon>Pseudomassariaceae</taxon>
        <taxon>Pseudomassariella</taxon>
    </lineage>
</organism>
<keyword evidence="3" id="KW-1185">Reference proteome</keyword>
<dbReference type="GO" id="GO:0004174">
    <property type="term" value="F:electron-transferring-flavoprotein dehydrogenase activity"/>
    <property type="evidence" value="ECO:0007669"/>
    <property type="project" value="TreeGrafter"/>
</dbReference>
<dbReference type="EMBL" id="MCFJ01000003">
    <property type="protein sequence ID" value="ORY68444.1"/>
    <property type="molecule type" value="Genomic_DNA"/>
</dbReference>
<dbReference type="PANTHER" id="PTHR43735:SF24">
    <property type="entry name" value="NUCLEOTIDE-DISULPHIDE OXIDOREDUCTASE AMID-LIKE, PUTATIVE (AFU_ORTHOLOGUE AFUA_1G17180)-RELATED"/>
    <property type="match status" value="1"/>
</dbReference>
<dbReference type="InterPro" id="IPR023753">
    <property type="entry name" value="FAD/NAD-binding_dom"/>
</dbReference>
<dbReference type="OrthoDB" id="202203at2759"/>
<sequence length="387" mass="41805">MASPRSAANPYKVFIAGGCYSGLAAAINLLEKCDSTPDGPISVQVTIVDERDGFFHVIGSPLALSDKAYAEKAWVGFKDVKILQRPDVRIVHGTVSKVDCKTKTATIVESSTQTESTENYDFFIAATGLRRAWPVVPQSLNRKAYLEEAGQHIDAVTNSTDPVLVVGGGAVGIEMAAELKVFQPQVKVTLAHSRDKLLSAEPLPDNVKECAINLVRDAGVEVLMSHRLVSSTPIKNEHGADAFDVVFQNGHKMVASVVIMAISKSVPSTDYLPKEALNEEALVNIKPSMQLKSDTIPNAETHFAIGDLMNWSGIKRCGGAMHEGKLAALNIHQLMLRDISGKQPEFKELEEIPPMIGLAVGKVALSYGPTEGMKHGKDVMRVFFEGT</sequence>
<comment type="caution">
    <text evidence="2">The sequence shown here is derived from an EMBL/GenBank/DDBJ whole genome shotgun (WGS) entry which is preliminary data.</text>
</comment>